<evidence type="ECO:0000256" key="1">
    <source>
        <dbReference type="SAM" id="MobiDB-lite"/>
    </source>
</evidence>
<reference evidence="3 6" key="3">
    <citation type="submission" date="2020-01" db="EMBL/GenBank/DDBJ databases">
        <title>Draft genome sequence of Aspergillus lentulus IFM 60648.</title>
        <authorList>
            <person name="Takahashi H."/>
            <person name="Yaguchi T."/>
        </authorList>
    </citation>
    <scope>NUCLEOTIDE SEQUENCE [LARGE SCALE GENOMIC DNA]</scope>
    <source>
        <strain evidence="3 6">IFM 60648</strain>
    </source>
</reference>
<evidence type="ECO:0000313" key="6">
    <source>
        <dbReference type="Proteomes" id="UP000465220"/>
    </source>
</evidence>
<dbReference type="AlphaFoldDB" id="A0AAN6BQQ4"/>
<evidence type="ECO:0000313" key="7">
    <source>
        <dbReference type="Proteomes" id="UP000649114"/>
    </source>
</evidence>
<reference evidence="2 5" key="1">
    <citation type="submission" date="2015-11" db="EMBL/GenBank/DDBJ databases">
        <title>Aspergillus lentulus strain IFM 54703T.</title>
        <authorList>
            <person name="Kusuya Y."/>
            <person name="Sakai K."/>
            <person name="Kamei K."/>
            <person name="Takahashi H."/>
            <person name="Yaguchi T."/>
        </authorList>
    </citation>
    <scope>NUCLEOTIDE SEQUENCE [LARGE SCALE GENOMIC DNA]</scope>
    <source>
        <strain evidence="2 5">IFM 54703</strain>
    </source>
</reference>
<proteinExistence type="predicted"/>
<protein>
    <submittedName>
        <fullName evidence="4">Uncharacterized protein</fullName>
    </submittedName>
</protein>
<dbReference type="EMBL" id="JAAAPU010000033">
    <property type="protein sequence ID" value="KAF4206087.1"/>
    <property type="molecule type" value="Genomic_DNA"/>
</dbReference>
<dbReference type="Proteomes" id="UP000465220">
    <property type="component" value="Unassembled WGS sequence"/>
</dbReference>
<evidence type="ECO:0000313" key="2">
    <source>
        <dbReference type="EMBL" id="GAQ09973.1"/>
    </source>
</evidence>
<dbReference type="Proteomes" id="UP000051487">
    <property type="component" value="Unassembled WGS sequence"/>
</dbReference>
<evidence type="ECO:0000313" key="4">
    <source>
        <dbReference type="EMBL" id="KAF4206087.1"/>
    </source>
</evidence>
<gene>
    <name evidence="2" type="ORF">ALT_7294</name>
    <name evidence="4" type="ORF">CNMCM8927_005336</name>
    <name evidence="3" type="ORF">IFM60648_06801</name>
</gene>
<feature type="compositionally biased region" description="Polar residues" evidence="1">
    <location>
        <begin position="16"/>
        <end position="26"/>
    </location>
</feature>
<reference evidence="4" key="2">
    <citation type="journal article" date="2020" name="bioRxiv">
        <title>Genomic and phenotypic heterogeneity of clinical isolates of the human pathogens Aspergillus fumigatus, Aspergillus lentulus and Aspergillus fumigatiaffinis.</title>
        <authorList>
            <person name="dos Santos R.A.C."/>
            <person name="Steenwyk J.L."/>
            <person name="Rivero-Menendez O."/>
            <person name="Mead M.E."/>
            <person name="Silva L.P."/>
            <person name="Bastos R.W."/>
            <person name="Alastruey-Izquierdo A."/>
            <person name="Goldman G.H."/>
            <person name="Rokas A."/>
        </authorList>
    </citation>
    <scope>NUCLEOTIDE SEQUENCE</scope>
    <source>
        <strain evidence="4">CNM-CM8927</strain>
    </source>
</reference>
<accession>A0AAN6BQQ4</accession>
<dbReference type="EMBL" id="BLKI01000042">
    <property type="protein sequence ID" value="GFF83759.1"/>
    <property type="molecule type" value="Genomic_DNA"/>
</dbReference>
<evidence type="ECO:0000313" key="3">
    <source>
        <dbReference type="EMBL" id="GFF83759.1"/>
    </source>
</evidence>
<feature type="region of interest" description="Disordered" evidence="1">
    <location>
        <begin position="12"/>
        <end position="34"/>
    </location>
</feature>
<sequence length="203" mass="21873">MLSHARIMVHKLRGSGSRSCHSSEPTPSAPATIAESETANPHAIHISNMRWSPTKLPCKRGEQSMAIIIMDAKGAADYLHLYRLLPRETVNGRMTLQTHVCLALASGLGSRVLPFLATMIAGTGEGEAATLHAEAEAFATQQDCLFVEVSPTTGRGICDAVICDAVSSLVELVYGARDQYTKDQKGYAQRYKRAEALGTLFPS</sequence>
<comment type="caution">
    <text evidence="4">The sequence shown here is derived from an EMBL/GenBank/DDBJ whole genome shotgun (WGS) entry which is preliminary data.</text>
</comment>
<dbReference type="Proteomes" id="UP000649114">
    <property type="component" value="Unassembled WGS sequence"/>
</dbReference>
<evidence type="ECO:0000313" key="5">
    <source>
        <dbReference type="Proteomes" id="UP000051487"/>
    </source>
</evidence>
<dbReference type="EMBL" id="BCLY01000013">
    <property type="protein sequence ID" value="GAQ09973.1"/>
    <property type="molecule type" value="Genomic_DNA"/>
</dbReference>
<organism evidence="4 7">
    <name type="scientific">Aspergillus lentulus</name>
    <dbReference type="NCBI Taxonomy" id="293939"/>
    <lineage>
        <taxon>Eukaryota</taxon>
        <taxon>Fungi</taxon>
        <taxon>Dikarya</taxon>
        <taxon>Ascomycota</taxon>
        <taxon>Pezizomycotina</taxon>
        <taxon>Eurotiomycetes</taxon>
        <taxon>Eurotiomycetidae</taxon>
        <taxon>Eurotiales</taxon>
        <taxon>Aspergillaceae</taxon>
        <taxon>Aspergillus</taxon>
        <taxon>Aspergillus subgen. Fumigati</taxon>
    </lineage>
</organism>
<keyword evidence="6" id="KW-1185">Reference proteome</keyword>
<reference evidence="4" key="4">
    <citation type="submission" date="2020-04" db="EMBL/GenBank/DDBJ databases">
        <authorList>
            <person name="Santos R.A.C."/>
            <person name="Steenwyk J.L."/>
            <person name="Rivero-Menendez O."/>
            <person name="Mead M.E."/>
            <person name="Silva L.P."/>
            <person name="Bastos R.W."/>
            <person name="Alastruey-Izquierdo A."/>
            <person name="Goldman G.H."/>
            <person name="Rokas A."/>
        </authorList>
    </citation>
    <scope>NUCLEOTIDE SEQUENCE</scope>
    <source>
        <strain evidence="4">CNM-CM8927</strain>
    </source>
</reference>
<name>A0AAN6BQQ4_ASPLE</name>